<dbReference type="RefSeq" id="WP_154418762.1">
    <property type="nucleotide sequence ID" value="NZ_VUNS01000012.1"/>
</dbReference>
<dbReference type="AlphaFoldDB" id="A0A844G489"/>
<comment type="caution">
    <text evidence="1">The sequence shown here is derived from an EMBL/GenBank/DDBJ whole genome shotgun (WGS) entry which is preliminary data.</text>
</comment>
<organism evidence="1 2">
    <name type="scientific">Victivallis lenta</name>
    <dbReference type="NCBI Taxonomy" id="2606640"/>
    <lineage>
        <taxon>Bacteria</taxon>
        <taxon>Pseudomonadati</taxon>
        <taxon>Lentisphaerota</taxon>
        <taxon>Lentisphaeria</taxon>
        <taxon>Victivallales</taxon>
        <taxon>Victivallaceae</taxon>
        <taxon>Victivallis</taxon>
    </lineage>
</organism>
<evidence type="ECO:0000313" key="2">
    <source>
        <dbReference type="Proteomes" id="UP000435649"/>
    </source>
</evidence>
<accession>A0A844G489</accession>
<protein>
    <submittedName>
        <fullName evidence="1">Uncharacterized protein</fullName>
    </submittedName>
</protein>
<gene>
    <name evidence="1" type="ORF">FYJ85_11765</name>
</gene>
<evidence type="ECO:0000313" key="1">
    <source>
        <dbReference type="EMBL" id="MST97715.1"/>
    </source>
</evidence>
<sequence>MKLTTLAEHREYLHEIVRLKLWFLHSYLLRHPGETFREALRERVDIYRKTIFNPGLLNPTAEEIDFQAPGWQALETALEVCFRAAGNDVARFEHEGFELLRDAIDARAARDWIDVSFIDGYQCGSLRYEYGKLEKDTVDVHIANARRPGSMFEEPEYLGHCFLELMRAAEWKFGCRRFRVFSWLNSSSKWLTYFPAEFAADRGPAMTDIRWHYGFWGQFIDARGLFHHKNAEFFRANGIMPYATRESFCSFAAMRQHLRNRFQLMD</sequence>
<dbReference type="EMBL" id="VUNS01000012">
    <property type="protein sequence ID" value="MST97715.1"/>
    <property type="molecule type" value="Genomic_DNA"/>
</dbReference>
<dbReference type="Proteomes" id="UP000435649">
    <property type="component" value="Unassembled WGS sequence"/>
</dbReference>
<keyword evidence="2" id="KW-1185">Reference proteome</keyword>
<reference evidence="1 2" key="1">
    <citation type="submission" date="2019-08" db="EMBL/GenBank/DDBJ databases">
        <title>In-depth cultivation of the pig gut microbiome towards novel bacterial diversity and tailored functional studies.</title>
        <authorList>
            <person name="Wylensek D."/>
            <person name="Hitch T.C.A."/>
            <person name="Clavel T."/>
        </authorList>
    </citation>
    <scope>NUCLEOTIDE SEQUENCE [LARGE SCALE GENOMIC DNA]</scope>
    <source>
        <strain evidence="1 2">BBE-744-WT-12</strain>
    </source>
</reference>
<proteinExistence type="predicted"/>
<name>A0A844G489_9BACT</name>